<accession>A0A366DLC6</accession>
<protein>
    <submittedName>
        <fullName evidence="2">Uncharacterized protein</fullName>
    </submittedName>
</protein>
<comment type="caution">
    <text evidence="2">The sequence shown here is derived from an EMBL/GenBank/DDBJ whole genome shotgun (WGS) entry which is preliminary data.</text>
</comment>
<keyword evidence="1" id="KW-0812">Transmembrane</keyword>
<keyword evidence="1" id="KW-1133">Transmembrane helix</keyword>
<evidence type="ECO:0000313" key="2">
    <source>
        <dbReference type="EMBL" id="RBO90745.1"/>
    </source>
</evidence>
<dbReference type="STRING" id="1210090.GCA_001613185_01725"/>
<keyword evidence="1" id="KW-0472">Membrane</keyword>
<dbReference type="EMBL" id="QNRE01000005">
    <property type="protein sequence ID" value="RBO90745.1"/>
    <property type="molecule type" value="Genomic_DNA"/>
</dbReference>
<keyword evidence="3" id="KW-1185">Reference proteome</keyword>
<reference evidence="2 3" key="1">
    <citation type="submission" date="2018-06" db="EMBL/GenBank/DDBJ databases">
        <title>Genomic Encyclopedia of Type Strains, Phase IV (KMG-IV): sequencing the most valuable type-strain genomes for metagenomic binning, comparative biology and taxonomic classification.</title>
        <authorList>
            <person name="Goeker M."/>
        </authorList>
    </citation>
    <scope>NUCLEOTIDE SEQUENCE [LARGE SCALE GENOMIC DNA]</scope>
    <source>
        <strain evidence="2 3">DSM 44599</strain>
    </source>
</reference>
<dbReference type="RefSeq" id="WP_067506069.1">
    <property type="nucleotide sequence ID" value="NZ_CP107943.1"/>
</dbReference>
<name>A0A366DLC6_9NOCA</name>
<dbReference type="Proteomes" id="UP000252586">
    <property type="component" value="Unassembled WGS sequence"/>
</dbReference>
<proteinExistence type="predicted"/>
<feature type="transmembrane region" description="Helical" evidence="1">
    <location>
        <begin position="12"/>
        <end position="38"/>
    </location>
</feature>
<dbReference type="AlphaFoldDB" id="A0A366DLC6"/>
<evidence type="ECO:0000256" key="1">
    <source>
        <dbReference type="SAM" id="Phobius"/>
    </source>
</evidence>
<sequence>MNRSVGIALGEAVVVVVCLVLAVVCWGRGVVTTSFAAFGDVPAFDATRYVAPWIALAAFLVAVGGLFAIDAVARAVRELTSR</sequence>
<organism evidence="2 3">
    <name type="scientific">Nocardia puris</name>
    <dbReference type="NCBI Taxonomy" id="208602"/>
    <lineage>
        <taxon>Bacteria</taxon>
        <taxon>Bacillati</taxon>
        <taxon>Actinomycetota</taxon>
        <taxon>Actinomycetes</taxon>
        <taxon>Mycobacteriales</taxon>
        <taxon>Nocardiaceae</taxon>
        <taxon>Nocardia</taxon>
    </lineage>
</organism>
<evidence type="ECO:0000313" key="3">
    <source>
        <dbReference type="Proteomes" id="UP000252586"/>
    </source>
</evidence>
<feature type="transmembrane region" description="Helical" evidence="1">
    <location>
        <begin position="50"/>
        <end position="73"/>
    </location>
</feature>
<gene>
    <name evidence="2" type="ORF">DFR74_105147</name>
</gene>